<dbReference type="PIRSF" id="PIRSF038922">
    <property type="entry name" value="SRP72"/>
    <property type="match status" value="1"/>
</dbReference>
<dbReference type="GO" id="GO:0005786">
    <property type="term" value="C:signal recognition particle, endoplasmic reticulum targeting"/>
    <property type="evidence" value="ECO:0007669"/>
    <property type="project" value="UniProtKB-UniRule"/>
</dbReference>
<reference evidence="12 13" key="1">
    <citation type="journal article" date="2011" name="Proc. Natl. Acad. Sci. U.S.A.">
        <title>Comparative genomics of xylose-fermenting fungi for enhanced biofuel production.</title>
        <authorList>
            <person name="Wohlbach D.J."/>
            <person name="Kuo A."/>
            <person name="Sato T.K."/>
            <person name="Potts K.M."/>
            <person name="Salamov A.A."/>
            <person name="LaButti K.M."/>
            <person name="Sun H."/>
            <person name="Clum A."/>
            <person name="Pangilinan J.L."/>
            <person name="Lindquist E.A."/>
            <person name="Lucas S."/>
            <person name="Lapidus A."/>
            <person name="Jin M."/>
            <person name="Gunawan C."/>
            <person name="Balan V."/>
            <person name="Dale B.E."/>
            <person name="Jeffries T.W."/>
            <person name="Zinkel R."/>
            <person name="Barry K.W."/>
            <person name="Grigoriev I.V."/>
            <person name="Gasch A.P."/>
        </authorList>
    </citation>
    <scope>NUCLEOTIDE SEQUENCE [LARGE SCALE GENOMIC DNA]</scope>
    <source>
        <strain evidence="13">ATCC 10573 / BCRC 21748 / CBS 615 / JCM 9827 / NBRC 10315 / NRRL Y-1498 / VKM Y-70</strain>
    </source>
</reference>
<feature type="compositionally biased region" description="Basic residues" evidence="10">
    <location>
        <begin position="645"/>
        <end position="655"/>
    </location>
</feature>
<dbReference type="EMBL" id="GL996527">
    <property type="protein sequence ID" value="EGV61982.1"/>
    <property type="molecule type" value="Genomic_DNA"/>
</dbReference>
<evidence type="ECO:0000256" key="4">
    <source>
        <dbReference type="ARBA" id="ARBA00018350"/>
    </source>
</evidence>
<comment type="subcellular location">
    <subcellularLocation>
        <location evidence="2 9">Cytoplasm</location>
    </subcellularLocation>
    <subcellularLocation>
        <location evidence="1">Endoplasmic reticulum</location>
    </subcellularLocation>
</comment>
<protein>
    <recommendedName>
        <fullName evidence="4 9">Signal recognition particle subunit SRP72</fullName>
    </recommendedName>
</protein>
<feature type="compositionally biased region" description="Low complexity" evidence="10">
    <location>
        <begin position="624"/>
        <end position="644"/>
    </location>
</feature>
<dbReference type="InterPro" id="IPR011990">
    <property type="entry name" value="TPR-like_helical_dom_sf"/>
</dbReference>
<dbReference type="GO" id="GO:0005783">
    <property type="term" value="C:endoplasmic reticulum"/>
    <property type="evidence" value="ECO:0007669"/>
    <property type="project" value="UniProtKB-SubCell"/>
</dbReference>
<comment type="similarity">
    <text evidence="3 9">Belongs to the SRP72 family.</text>
</comment>
<dbReference type="GO" id="GO:0006614">
    <property type="term" value="P:SRP-dependent cotranslational protein targeting to membrane"/>
    <property type="evidence" value="ECO:0007669"/>
    <property type="project" value="UniProtKB-UniRule"/>
</dbReference>
<dbReference type="Gene3D" id="1.25.40.10">
    <property type="entry name" value="Tetratricopeptide repeat domain"/>
    <property type="match status" value="1"/>
</dbReference>
<dbReference type="InterPro" id="IPR026270">
    <property type="entry name" value="SRP72"/>
</dbReference>
<evidence type="ECO:0000256" key="3">
    <source>
        <dbReference type="ARBA" id="ARBA00007676"/>
    </source>
</evidence>
<dbReference type="GeneID" id="18250446"/>
<dbReference type="GO" id="GO:0043022">
    <property type="term" value="F:ribosome binding"/>
    <property type="evidence" value="ECO:0007669"/>
    <property type="project" value="TreeGrafter"/>
</dbReference>
<feature type="domain" description="Signal recognition particle SRP72 subunit RNA-binding" evidence="11">
    <location>
        <begin position="550"/>
        <end position="601"/>
    </location>
</feature>
<dbReference type="Pfam" id="PF08492">
    <property type="entry name" value="SRP72"/>
    <property type="match status" value="1"/>
</dbReference>
<keyword evidence="13" id="KW-1185">Reference proteome</keyword>
<comment type="function">
    <text evidence="9">Component of the signal recognition particle (SRP) complex, a ribonucleoprotein complex that mediates the cotranslational targeting of secretory and membrane proteins to the endoplasmic reticulum (ER).</text>
</comment>
<keyword evidence="6" id="KW-0256">Endoplasmic reticulum</keyword>
<evidence type="ECO:0000259" key="11">
    <source>
        <dbReference type="Pfam" id="PF08492"/>
    </source>
</evidence>
<gene>
    <name evidence="12" type="ORF">CANTEDRAFT_94868</name>
</gene>
<feature type="region of interest" description="Disordered" evidence="10">
    <location>
        <begin position="553"/>
        <end position="575"/>
    </location>
</feature>
<keyword evidence="5 9" id="KW-0963">Cytoplasm</keyword>
<name>G3BA08_CANTC</name>
<dbReference type="KEGG" id="cten:18250446"/>
<dbReference type="SUPFAM" id="SSF48452">
    <property type="entry name" value="TPR-like"/>
    <property type="match status" value="1"/>
</dbReference>
<accession>G3BA08</accession>
<dbReference type="InterPro" id="IPR013699">
    <property type="entry name" value="Signal_recog_part_SRP72_RNA-bd"/>
</dbReference>
<evidence type="ECO:0000256" key="7">
    <source>
        <dbReference type="ARBA" id="ARBA00023135"/>
    </source>
</evidence>
<feature type="region of interest" description="Disordered" evidence="10">
    <location>
        <begin position="596"/>
        <end position="655"/>
    </location>
</feature>
<evidence type="ECO:0000256" key="9">
    <source>
        <dbReference type="PIRNR" id="PIRNR038922"/>
    </source>
</evidence>
<dbReference type="GO" id="GO:0008312">
    <property type="term" value="F:7S RNA binding"/>
    <property type="evidence" value="ECO:0007669"/>
    <property type="project" value="InterPro"/>
</dbReference>
<evidence type="ECO:0000256" key="10">
    <source>
        <dbReference type="SAM" id="MobiDB-lite"/>
    </source>
</evidence>
<dbReference type="Proteomes" id="UP000000707">
    <property type="component" value="Unassembled WGS sequence"/>
</dbReference>
<dbReference type="AlphaFoldDB" id="G3BA08"/>
<evidence type="ECO:0000256" key="2">
    <source>
        <dbReference type="ARBA" id="ARBA00004496"/>
    </source>
</evidence>
<evidence type="ECO:0000313" key="12">
    <source>
        <dbReference type="EMBL" id="EGV61982.1"/>
    </source>
</evidence>
<feature type="compositionally biased region" description="Basic residues" evidence="10">
    <location>
        <begin position="597"/>
        <end position="609"/>
    </location>
</feature>
<sequence>MSTSIAQAFKKLNVSSVSEDHVNIFEVSYQYLSNVKKFNDVKSFNNCLVALINLDKYDKALELIKKVKSEELIQQFSIEVGYIYYKTKQSQLLQELYQRILSRDSTSKFMIRGLKHIVAQDYYQKGEDKQALELYQDLIKENDEIDNSLDLYTNELAIISQLNFSSHELKEPLSSTDEQNHDLVFNQALISLSENKATLALSQLDKALELLGYLKLDDESYQIEKCPIVLFKAYIYQTEGQKEEALKLLEDLKLNKFNDIMINLIINNNYYAINEVLVDQTGSDRNVNLAQRVLNYQQNLAITARKLNHGQYTTLIQNNILLKYLTNSLTVKSNQLSSFNLSKLVSKGNFSLLSFKVLIKLGITNEDLISSPRVVSKKLFKAINKSEITEANFNELVACALILLSIDSVSGNYNRSVISLEKLTEFNFKQLSKLLPGLIGSLVNLYETVDATEKLNKLYNTLIQTLDNASSLSHVDFNFFKVIGFKLLIVNDERYNTVFTKLNQANSEDVLIKNVLHNSSEHLLPVETLVSSVDDDIVNTDIDSLIPVSQVSKSSSSSSKVEKKRTKKARFGPSKVLKPADQINLDQERWLPLKLRSNYKPKKSKKKVSTHQGAIESAGASQVSTPSSTPAPTMSNESSAGSSKKANKKKKKGKK</sequence>
<dbReference type="eggNOG" id="KOG2376">
    <property type="taxonomic scope" value="Eukaryota"/>
</dbReference>
<evidence type="ECO:0000256" key="1">
    <source>
        <dbReference type="ARBA" id="ARBA00004240"/>
    </source>
</evidence>
<evidence type="ECO:0000256" key="5">
    <source>
        <dbReference type="ARBA" id="ARBA00022490"/>
    </source>
</evidence>
<keyword evidence="7 9" id="KW-0733">Signal recognition particle</keyword>
<organism evidence="13">
    <name type="scientific">Candida tenuis (strain ATCC 10573 / BCRC 21748 / CBS 615 / JCM 9827 / NBRC 10315 / NRRL Y-1498 / VKM Y-70)</name>
    <name type="common">Yeast</name>
    <name type="synonym">Yamadazyma tenuis</name>
    <dbReference type="NCBI Taxonomy" id="590646"/>
    <lineage>
        <taxon>Eukaryota</taxon>
        <taxon>Fungi</taxon>
        <taxon>Dikarya</taxon>
        <taxon>Ascomycota</taxon>
        <taxon>Saccharomycotina</taxon>
        <taxon>Pichiomycetes</taxon>
        <taxon>Debaryomycetaceae</taxon>
        <taxon>Yamadazyma</taxon>
    </lineage>
</organism>
<evidence type="ECO:0000313" key="13">
    <source>
        <dbReference type="Proteomes" id="UP000000707"/>
    </source>
</evidence>
<dbReference type="OrthoDB" id="5421607at2759"/>
<dbReference type="STRING" id="590646.G3BA08"/>
<evidence type="ECO:0000256" key="6">
    <source>
        <dbReference type="ARBA" id="ARBA00022824"/>
    </source>
</evidence>
<keyword evidence="8 9" id="KW-0687">Ribonucleoprotein</keyword>
<dbReference type="HOGENOM" id="CLU_013808_4_0_1"/>
<proteinExistence type="inferred from homology"/>
<evidence type="ECO:0000256" key="8">
    <source>
        <dbReference type="ARBA" id="ARBA00023274"/>
    </source>
</evidence>
<dbReference type="PANTHER" id="PTHR14094">
    <property type="entry name" value="SIGNAL RECOGNITION PARTICLE 72"/>
    <property type="match status" value="1"/>
</dbReference>
<dbReference type="PANTHER" id="PTHR14094:SF9">
    <property type="entry name" value="SIGNAL RECOGNITION PARTICLE SUBUNIT SRP72"/>
    <property type="match status" value="1"/>
</dbReference>